<dbReference type="InterPro" id="IPR017452">
    <property type="entry name" value="GPCR_Rhodpsn_7TM"/>
</dbReference>
<feature type="transmembrane region" description="Helical" evidence="15">
    <location>
        <begin position="25"/>
        <end position="50"/>
    </location>
</feature>
<keyword evidence="11" id="KW-1015">Disulfide bond</keyword>
<dbReference type="GO" id="GO:0009881">
    <property type="term" value="F:photoreceptor activity"/>
    <property type="evidence" value="ECO:0007669"/>
    <property type="project" value="UniProtKB-KW"/>
</dbReference>
<dbReference type="AlphaFoldDB" id="A0A0P4WGG5"/>
<dbReference type="GO" id="GO:0016020">
    <property type="term" value="C:membrane"/>
    <property type="evidence" value="ECO:0007669"/>
    <property type="project" value="UniProtKB-SubCell"/>
</dbReference>
<evidence type="ECO:0000256" key="5">
    <source>
        <dbReference type="ARBA" id="ARBA00022692"/>
    </source>
</evidence>
<keyword evidence="10 15" id="KW-0472">Membrane</keyword>
<name>A0A0P4WGG5_SCYOL</name>
<dbReference type="InterPro" id="IPR001760">
    <property type="entry name" value="Opsin"/>
</dbReference>
<evidence type="ECO:0000256" key="4">
    <source>
        <dbReference type="ARBA" id="ARBA00022606"/>
    </source>
</evidence>
<dbReference type="GO" id="GO:0004930">
    <property type="term" value="F:G protein-coupled receptor activity"/>
    <property type="evidence" value="ECO:0007669"/>
    <property type="project" value="UniProtKB-KW"/>
</dbReference>
<dbReference type="PROSITE" id="PS50262">
    <property type="entry name" value="G_PROTEIN_RECEP_F1_2"/>
    <property type="match status" value="1"/>
</dbReference>
<evidence type="ECO:0000256" key="13">
    <source>
        <dbReference type="ARBA" id="ARBA00023224"/>
    </source>
</evidence>
<dbReference type="Gene3D" id="1.20.1070.10">
    <property type="entry name" value="Rhodopsin 7-helix transmembrane proteins"/>
    <property type="match status" value="1"/>
</dbReference>
<evidence type="ECO:0000256" key="6">
    <source>
        <dbReference type="ARBA" id="ARBA00022925"/>
    </source>
</evidence>
<keyword evidence="5 15" id="KW-0812">Transmembrane</keyword>
<sequence length="138" mass="15321">MEVLGAGILDSCSFDYLTRDWNLRSFGICIFVFDYCVPLAVIVFAYMFIVKAIVAHEKAMREQAKKMNVSNLRSNAEANAQSAEVRIAKVAMTNVALWLICWTPYASVVVQVRSNSILSLLALPHHSANGLILIHCDS</sequence>
<evidence type="ECO:0000256" key="3">
    <source>
        <dbReference type="ARBA" id="ARBA00022543"/>
    </source>
</evidence>
<dbReference type="InterPro" id="IPR000276">
    <property type="entry name" value="GPCR_Rhodpsn"/>
</dbReference>
<keyword evidence="12" id="KW-0675">Receptor</keyword>
<keyword evidence="13" id="KW-0807">Transducer</keyword>
<evidence type="ECO:0000256" key="10">
    <source>
        <dbReference type="ARBA" id="ARBA00023136"/>
    </source>
</evidence>
<dbReference type="GO" id="GO:0007601">
    <property type="term" value="P:visual perception"/>
    <property type="evidence" value="ECO:0007669"/>
    <property type="project" value="UniProtKB-KW"/>
</dbReference>
<organism evidence="17">
    <name type="scientific">Scylla olivacea</name>
    <name type="common">Orange mud crab</name>
    <name type="synonym">Cancer olivacea</name>
    <dbReference type="NCBI Taxonomy" id="85551"/>
    <lineage>
        <taxon>Eukaryota</taxon>
        <taxon>Metazoa</taxon>
        <taxon>Ecdysozoa</taxon>
        <taxon>Arthropoda</taxon>
        <taxon>Crustacea</taxon>
        <taxon>Multicrustacea</taxon>
        <taxon>Malacostraca</taxon>
        <taxon>Eumalacostraca</taxon>
        <taxon>Eucarida</taxon>
        <taxon>Decapoda</taxon>
        <taxon>Pleocyemata</taxon>
        <taxon>Brachyura</taxon>
        <taxon>Eubrachyura</taxon>
        <taxon>Portunoidea</taxon>
        <taxon>Portunidae</taxon>
        <taxon>Portuninae</taxon>
        <taxon>Scylla</taxon>
    </lineage>
</organism>
<dbReference type="Pfam" id="PF00001">
    <property type="entry name" value="7tm_1"/>
    <property type="match status" value="1"/>
</dbReference>
<evidence type="ECO:0000256" key="11">
    <source>
        <dbReference type="ARBA" id="ARBA00023157"/>
    </source>
</evidence>
<feature type="domain" description="G-protein coupled receptors family 1 profile" evidence="16">
    <location>
        <begin position="1"/>
        <end position="110"/>
    </location>
</feature>
<accession>A0A0P4WGG5</accession>
<keyword evidence="6" id="KW-0681">Retinal protein</keyword>
<evidence type="ECO:0000256" key="14">
    <source>
        <dbReference type="ARBA" id="ARBA00023305"/>
    </source>
</evidence>
<dbReference type="InterPro" id="IPR050125">
    <property type="entry name" value="GPCR_opsins"/>
</dbReference>
<evidence type="ECO:0000256" key="15">
    <source>
        <dbReference type="SAM" id="Phobius"/>
    </source>
</evidence>
<dbReference type="EMBL" id="GDRN01018491">
    <property type="protein sequence ID" value="JAI67823.1"/>
    <property type="molecule type" value="Transcribed_RNA"/>
</dbReference>
<evidence type="ECO:0000256" key="1">
    <source>
        <dbReference type="ARBA" id="ARBA00004141"/>
    </source>
</evidence>
<dbReference type="PRINTS" id="PR00577">
    <property type="entry name" value="OPSINRH3RH4"/>
</dbReference>
<keyword evidence="7 15" id="KW-1133">Transmembrane helix</keyword>
<dbReference type="PRINTS" id="PR00237">
    <property type="entry name" value="GPCRRHODOPSN"/>
</dbReference>
<evidence type="ECO:0000259" key="16">
    <source>
        <dbReference type="PROSITE" id="PS50262"/>
    </source>
</evidence>
<evidence type="ECO:0000256" key="9">
    <source>
        <dbReference type="ARBA" id="ARBA00023040"/>
    </source>
</evidence>
<evidence type="ECO:0000313" key="17">
    <source>
        <dbReference type="EMBL" id="JAI67823.1"/>
    </source>
</evidence>
<proteinExistence type="inferred from homology"/>
<protein>
    <recommendedName>
        <fullName evidence="16">G-protein coupled receptors family 1 profile domain-containing protein</fullName>
    </recommendedName>
</protein>
<keyword evidence="4" id="KW-0716">Sensory transduction</keyword>
<dbReference type="PANTHER" id="PTHR24240">
    <property type="entry name" value="OPSIN"/>
    <property type="match status" value="1"/>
</dbReference>
<comment type="subcellular location">
    <subcellularLocation>
        <location evidence="1">Membrane</location>
        <topology evidence="1">Multi-pass membrane protein</topology>
    </subcellularLocation>
</comment>
<reference evidence="17" key="1">
    <citation type="submission" date="2015-09" db="EMBL/GenBank/DDBJ databases">
        <title>Scylla olivacea transcriptome.</title>
        <authorList>
            <person name="Ikhwanuddin M."/>
        </authorList>
    </citation>
    <scope>NUCLEOTIDE SEQUENCE</scope>
</reference>
<keyword evidence="9" id="KW-0297">G-protein coupled receptor</keyword>
<dbReference type="GO" id="GO:0007602">
    <property type="term" value="P:phototransduction"/>
    <property type="evidence" value="ECO:0007669"/>
    <property type="project" value="UniProtKB-KW"/>
</dbReference>
<evidence type="ECO:0000256" key="7">
    <source>
        <dbReference type="ARBA" id="ARBA00022989"/>
    </source>
</evidence>
<keyword evidence="14" id="KW-0844">Vision</keyword>
<evidence type="ECO:0000256" key="12">
    <source>
        <dbReference type="ARBA" id="ARBA00023170"/>
    </source>
</evidence>
<keyword evidence="3" id="KW-0600">Photoreceptor protein</keyword>
<evidence type="ECO:0000256" key="2">
    <source>
        <dbReference type="ARBA" id="ARBA00010663"/>
    </source>
</evidence>
<comment type="similarity">
    <text evidence="2">Belongs to the G-protein coupled receptor 1 family.</text>
</comment>
<dbReference type="SUPFAM" id="SSF81321">
    <property type="entry name" value="Family A G protein-coupled receptor-like"/>
    <property type="match status" value="1"/>
</dbReference>
<evidence type="ECO:0000256" key="8">
    <source>
        <dbReference type="ARBA" id="ARBA00022991"/>
    </source>
</evidence>
<keyword evidence="8" id="KW-0157">Chromophore</keyword>